<organism evidence="2 3">
    <name type="scientific">Neptunomonas phycophila</name>
    <dbReference type="NCBI Taxonomy" id="1572645"/>
    <lineage>
        <taxon>Bacteria</taxon>
        <taxon>Pseudomonadati</taxon>
        <taxon>Pseudomonadota</taxon>
        <taxon>Gammaproteobacteria</taxon>
        <taxon>Oceanospirillales</taxon>
        <taxon>Oceanospirillaceae</taxon>
        <taxon>Neptunomonas</taxon>
    </lineage>
</organism>
<dbReference type="AlphaFoldDB" id="A0AAW7XPT2"/>
<reference evidence="2" key="1">
    <citation type="submission" date="2023-07" db="EMBL/GenBank/DDBJ databases">
        <title>Genome content predicts the carbon catabolic preferences of heterotrophic bacteria.</title>
        <authorList>
            <person name="Gralka M."/>
        </authorList>
    </citation>
    <scope>NUCLEOTIDE SEQUENCE</scope>
    <source>
        <strain evidence="2">I2M16</strain>
    </source>
</reference>
<dbReference type="InterPro" id="IPR038765">
    <property type="entry name" value="Papain-like_cys_pep_sf"/>
</dbReference>
<protein>
    <submittedName>
        <fullName evidence="2">Arylamine N-acetyltransferase</fullName>
    </submittedName>
</protein>
<accession>A0AAW7XPT2</accession>
<evidence type="ECO:0000256" key="1">
    <source>
        <dbReference type="ARBA" id="ARBA00006547"/>
    </source>
</evidence>
<dbReference type="Proteomes" id="UP001169862">
    <property type="component" value="Unassembled WGS sequence"/>
</dbReference>
<sequence>MSLPLSLLSYLTDLRLEIPDRLTLAFTTRLQQRHVERYTFNSLAALLREDISLDIDDISQKLVTRGFGGYCFEHNKLTFELLKALGGDVKLMLARVLNNQDINAPRTHRVSLLTLDNHSYLIDTGFGSNGPIAPLLLKTDIEQKAGIDTYRLIQKAPQEYDLQIRQADGYFTLYRFDLAEYSDADCTLGHFYSHKHPQAAFVNNLVVSIKTAEQTTLLKNQNFTIKNASGEHTQAVTTAAHLADLFASVFFISLAPEISAHLFERVIAPRLSEHSL</sequence>
<dbReference type="PANTHER" id="PTHR11786">
    <property type="entry name" value="N-HYDROXYARYLAMINE O-ACETYLTRANSFERASE"/>
    <property type="match status" value="1"/>
</dbReference>
<dbReference type="InterPro" id="IPR001447">
    <property type="entry name" value="Arylamine_N-AcTrfase"/>
</dbReference>
<dbReference type="Pfam" id="PF00797">
    <property type="entry name" value="Acetyltransf_2"/>
    <property type="match status" value="1"/>
</dbReference>
<dbReference type="Gene3D" id="3.30.2140.10">
    <property type="entry name" value="Arylamine N-acetyltransferase"/>
    <property type="match status" value="1"/>
</dbReference>
<dbReference type="RefSeq" id="WP_303551949.1">
    <property type="nucleotide sequence ID" value="NZ_JAUOPG010000012.1"/>
</dbReference>
<comment type="similarity">
    <text evidence="1">Belongs to the arylamine N-acetyltransferase family.</text>
</comment>
<evidence type="ECO:0000313" key="2">
    <source>
        <dbReference type="EMBL" id="MDO6455049.1"/>
    </source>
</evidence>
<dbReference type="Gene3D" id="2.40.128.150">
    <property type="entry name" value="Cysteine proteinases"/>
    <property type="match status" value="1"/>
</dbReference>
<dbReference type="PANTHER" id="PTHR11786:SF0">
    <property type="entry name" value="ARYLAMINE N-ACETYLTRANSFERASE 4-RELATED"/>
    <property type="match status" value="1"/>
</dbReference>
<dbReference type="EMBL" id="JAUOPG010000012">
    <property type="protein sequence ID" value="MDO6455049.1"/>
    <property type="molecule type" value="Genomic_DNA"/>
</dbReference>
<gene>
    <name evidence="2" type="ORF">Q4490_15870</name>
</gene>
<evidence type="ECO:0000313" key="3">
    <source>
        <dbReference type="Proteomes" id="UP001169862"/>
    </source>
</evidence>
<name>A0AAW7XPT2_9GAMM</name>
<proteinExistence type="inferred from homology"/>
<dbReference type="SUPFAM" id="SSF54001">
    <property type="entry name" value="Cysteine proteinases"/>
    <property type="match status" value="1"/>
</dbReference>
<comment type="caution">
    <text evidence="2">The sequence shown here is derived from an EMBL/GenBank/DDBJ whole genome shotgun (WGS) entry which is preliminary data.</text>
</comment>
<dbReference type="GO" id="GO:0016407">
    <property type="term" value="F:acetyltransferase activity"/>
    <property type="evidence" value="ECO:0007669"/>
    <property type="project" value="InterPro"/>
</dbReference>